<reference evidence="1" key="1">
    <citation type="journal article" date="2014" name="Int. J. Syst. Evol. Microbiol.">
        <title>Complete genome sequence of Corynebacterium casei LMG S-19264T (=DSM 44701T), isolated from a smear-ripened cheese.</title>
        <authorList>
            <consortium name="US DOE Joint Genome Institute (JGI-PGF)"/>
            <person name="Walter F."/>
            <person name="Albersmeier A."/>
            <person name="Kalinowski J."/>
            <person name="Ruckert C."/>
        </authorList>
    </citation>
    <scope>NUCLEOTIDE SEQUENCE</scope>
    <source>
        <strain evidence="1">JCM 30804</strain>
    </source>
</reference>
<dbReference type="SUPFAM" id="SSF53254">
    <property type="entry name" value="Phosphoglycerate mutase-like"/>
    <property type="match status" value="1"/>
</dbReference>
<dbReference type="RefSeq" id="WP_188920714.1">
    <property type="nucleotide sequence ID" value="NZ_BMPZ01000005.1"/>
</dbReference>
<protein>
    <submittedName>
        <fullName evidence="1">Phosphoglycerate mutase</fullName>
    </submittedName>
</protein>
<comment type="caution">
    <text evidence="1">The sequence shown here is derived from an EMBL/GenBank/DDBJ whole genome shotgun (WGS) entry which is preliminary data.</text>
</comment>
<evidence type="ECO:0000313" key="1">
    <source>
        <dbReference type="EMBL" id="GGI83832.1"/>
    </source>
</evidence>
<sequence>MKTLHLIRHAKSSWKDQTLSDIERPLNKRGHESCRMMAANIYGIGGGIQGVFANVYVSAAHRAQLTMQGLQHALIQQEQNAQNKRNKKTQLDGTEHISWLVEPDLYTFSWQELLSWCQTIESNPTSADMPHLTLVGHNPALEELVSVLCGFDYGTTGLAGQSQVIEKFATGSYAQLQCNIASWAQLGRGSAQLKYYIKPKDFQ</sequence>
<evidence type="ECO:0000313" key="2">
    <source>
        <dbReference type="Proteomes" id="UP000613743"/>
    </source>
</evidence>
<dbReference type="EMBL" id="BMPZ01000005">
    <property type="protein sequence ID" value="GGI83832.1"/>
    <property type="molecule type" value="Genomic_DNA"/>
</dbReference>
<accession>A0A917JRQ0</accession>
<name>A0A917JRQ0_9GAMM</name>
<keyword evidence="2" id="KW-1185">Reference proteome</keyword>
<organism evidence="1 2">
    <name type="scientific">Shewanella gelidii</name>
    <dbReference type="NCBI Taxonomy" id="1642821"/>
    <lineage>
        <taxon>Bacteria</taxon>
        <taxon>Pseudomonadati</taxon>
        <taxon>Pseudomonadota</taxon>
        <taxon>Gammaproteobacteria</taxon>
        <taxon>Alteromonadales</taxon>
        <taxon>Shewanellaceae</taxon>
        <taxon>Shewanella</taxon>
    </lineage>
</organism>
<dbReference type="AlphaFoldDB" id="A0A917JRQ0"/>
<gene>
    <name evidence="1" type="ORF">GCM10009332_21340</name>
</gene>
<dbReference type="Proteomes" id="UP000613743">
    <property type="component" value="Unassembled WGS sequence"/>
</dbReference>
<reference evidence="1" key="2">
    <citation type="submission" date="2020-09" db="EMBL/GenBank/DDBJ databases">
        <authorList>
            <person name="Sun Q."/>
            <person name="Ohkuma M."/>
        </authorList>
    </citation>
    <scope>NUCLEOTIDE SEQUENCE</scope>
    <source>
        <strain evidence="1">JCM 30804</strain>
    </source>
</reference>
<dbReference type="InterPro" id="IPR029033">
    <property type="entry name" value="His_PPase_superfam"/>
</dbReference>
<dbReference type="Gene3D" id="3.40.50.1240">
    <property type="entry name" value="Phosphoglycerate mutase-like"/>
    <property type="match status" value="1"/>
</dbReference>
<proteinExistence type="predicted"/>